<protein>
    <recommendedName>
        <fullName evidence="4">C4-dicarboxylate ABC transporter substrate-binding protein</fullName>
    </recommendedName>
</protein>
<dbReference type="KEGG" id="bsan:CHH28_10680"/>
<evidence type="ECO:0000313" key="2">
    <source>
        <dbReference type="EMBL" id="ASP39115.1"/>
    </source>
</evidence>
<gene>
    <name evidence="2" type="ORF">CHH28_10680</name>
</gene>
<dbReference type="RefSeq" id="WP_094060297.1">
    <property type="nucleotide sequence ID" value="NZ_CP022530.1"/>
</dbReference>
<keyword evidence="1" id="KW-0732">Signal</keyword>
<organism evidence="2 3">
    <name type="scientific">Bacterioplanes sanyensis</name>
    <dbReference type="NCBI Taxonomy" id="1249553"/>
    <lineage>
        <taxon>Bacteria</taxon>
        <taxon>Pseudomonadati</taxon>
        <taxon>Pseudomonadota</taxon>
        <taxon>Gammaproteobacteria</taxon>
        <taxon>Oceanospirillales</taxon>
        <taxon>Oceanospirillaceae</taxon>
        <taxon>Bacterioplanes</taxon>
    </lineage>
</organism>
<feature type="chain" id="PRO_5012036109" description="C4-dicarboxylate ABC transporter substrate-binding protein" evidence="1">
    <location>
        <begin position="31"/>
        <end position="374"/>
    </location>
</feature>
<evidence type="ECO:0000313" key="3">
    <source>
        <dbReference type="Proteomes" id="UP000202440"/>
    </source>
</evidence>
<dbReference type="Proteomes" id="UP000202440">
    <property type="component" value="Chromosome"/>
</dbReference>
<evidence type="ECO:0000256" key="1">
    <source>
        <dbReference type="SAM" id="SignalP"/>
    </source>
</evidence>
<dbReference type="AlphaFoldDB" id="A0A222FJ93"/>
<proteinExistence type="predicted"/>
<sequence>MIFAKLRNRLLGFGISACLAPLALSQPATSTALTSIAMDPAQPRAQRIEAIRELYPQLLLGDELPQRTICVWDVMGRNGPVYAAAQDQQSQLLALGVQIELQAYTNEGVLTDDLKAGQCDAALFTGIRAREFNRFAGTIDAVGAIPAQQHMQMLLQVLANPKMAARMEQGPYVVMGVAPMGAAYVFVNDRKISTLAKASGKRIAVMDYDPIQAEMILGLGGNPVPTSIVSAGSKFNNGFVDVLPAPLVAYHVMELYHGIGEQGGIVDYPFSQLTLQLVGRKDAFPTEVAQLVREDFAKRLAEIEQRVAQQTGDIPDDVWIDISDEDKREYQTLMQQARIELRDRGYYDADMLRLQRRIRCKFEPAHPECSAQLE</sequence>
<dbReference type="Pfam" id="PF19582">
    <property type="entry name" value="AdeT1_2"/>
    <property type="match status" value="1"/>
</dbReference>
<keyword evidence="3" id="KW-1185">Reference proteome</keyword>
<dbReference type="EMBL" id="CP022530">
    <property type="protein sequence ID" value="ASP39115.1"/>
    <property type="molecule type" value="Genomic_DNA"/>
</dbReference>
<accession>A0A222FJ93</accession>
<dbReference type="InterPro" id="IPR038404">
    <property type="entry name" value="TRAP_DctP_sf"/>
</dbReference>
<name>A0A222FJ93_9GAMM</name>
<feature type="signal peptide" evidence="1">
    <location>
        <begin position="1"/>
        <end position="30"/>
    </location>
</feature>
<dbReference type="InterPro" id="IPR045758">
    <property type="entry name" value="AdeT1/2"/>
</dbReference>
<dbReference type="OrthoDB" id="9771186at2"/>
<reference evidence="2 3" key="1">
    <citation type="submission" date="2017-07" db="EMBL/GenBank/DDBJ databases">
        <title>Annotated genome sequence of Bacterioplanes sanyensis isolated from Red Sea.</title>
        <authorList>
            <person name="Rehman Z.U."/>
        </authorList>
    </citation>
    <scope>NUCLEOTIDE SEQUENCE [LARGE SCALE GENOMIC DNA]</scope>
    <source>
        <strain evidence="2 3">NV9</strain>
    </source>
</reference>
<dbReference type="Gene3D" id="3.40.190.170">
    <property type="entry name" value="Bacterial extracellular solute-binding protein, family 7"/>
    <property type="match status" value="1"/>
</dbReference>
<evidence type="ECO:0008006" key="4">
    <source>
        <dbReference type="Google" id="ProtNLM"/>
    </source>
</evidence>